<dbReference type="Pfam" id="PF00462">
    <property type="entry name" value="Glutaredoxin"/>
    <property type="match status" value="1"/>
</dbReference>
<evidence type="ECO:0000259" key="1">
    <source>
        <dbReference type="Pfam" id="PF00462"/>
    </source>
</evidence>
<proteinExistence type="predicted"/>
<protein>
    <submittedName>
        <fullName evidence="3">DUF4124 domain-containing protein</fullName>
    </submittedName>
</protein>
<dbReference type="Proteomes" id="UP000753376">
    <property type="component" value="Unassembled WGS sequence"/>
</dbReference>
<comment type="caution">
    <text evidence="3">The sequence shown here is derived from an EMBL/GenBank/DDBJ whole genome shotgun (WGS) entry which is preliminary data.</text>
</comment>
<dbReference type="Pfam" id="PF13511">
    <property type="entry name" value="DUF4124"/>
    <property type="match status" value="1"/>
</dbReference>
<dbReference type="RefSeq" id="WP_216007481.1">
    <property type="nucleotide sequence ID" value="NZ_JAHKPV010000006.1"/>
</dbReference>
<dbReference type="InterPro" id="IPR002109">
    <property type="entry name" value="Glutaredoxin"/>
</dbReference>
<dbReference type="CDD" id="cd02976">
    <property type="entry name" value="NrdH"/>
    <property type="match status" value="1"/>
</dbReference>
<dbReference type="EMBL" id="JAHKPV010000006">
    <property type="protein sequence ID" value="MBU2873597.1"/>
    <property type="molecule type" value="Genomic_DNA"/>
</dbReference>
<feature type="domain" description="DUF4124" evidence="2">
    <location>
        <begin position="22"/>
        <end position="60"/>
    </location>
</feature>
<dbReference type="InterPro" id="IPR051548">
    <property type="entry name" value="Grx-like_ET"/>
</dbReference>
<dbReference type="PANTHER" id="PTHR34386">
    <property type="entry name" value="GLUTAREDOXIN"/>
    <property type="match status" value="1"/>
</dbReference>
<organism evidence="3 4">
    <name type="scientific">Marinobacter salexigens</name>
    <dbReference type="NCBI Taxonomy" id="1925763"/>
    <lineage>
        <taxon>Bacteria</taxon>
        <taxon>Pseudomonadati</taxon>
        <taxon>Pseudomonadota</taxon>
        <taxon>Gammaproteobacteria</taxon>
        <taxon>Pseudomonadales</taxon>
        <taxon>Marinobacteraceae</taxon>
        <taxon>Marinobacter</taxon>
    </lineage>
</organism>
<name>A0ABS6A5Y9_9GAMM</name>
<evidence type="ECO:0000313" key="4">
    <source>
        <dbReference type="Proteomes" id="UP000753376"/>
    </source>
</evidence>
<evidence type="ECO:0000313" key="3">
    <source>
        <dbReference type="EMBL" id="MBU2873597.1"/>
    </source>
</evidence>
<sequence length="153" mass="17840">MRENHQKNEARKLKTFYLLLILVFSSFGAAAEIYKWVDENGKIHFGDRRPTNQVSDQVKLKINTYESVSYDMSTFDVGEKVIMYSASWCGFCKKARQYFEKNDIDYVEYDIEKNKSAKRAYDKLNATGVPVILVGKERMNGFSVAGFRRIYEQ</sequence>
<dbReference type="PANTHER" id="PTHR34386:SF1">
    <property type="entry name" value="GLUTAREDOXIN-LIKE PROTEIN NRDH"/>
    <property type="match status" value="1"/>
</dbReference>
<reference evidence="3 4" key="1">
    <citation type="submission" date="2021-05" db="EMBL/GenBank/DDBJ databases">
        <title>Draft genomes of bacteria isolated from model marine particles.</title>
        <authorList>
            <person name="Datta M.S."/>
            <person name="Schwartzman J.A."/>
            <person name="Enke T.N."/>
            <person name="Saavedra J."/>
            <person name="Cermak N."/>
            <person name="Cordero O.X."/>
        </authorList>
    </citation>
    <scope>NUCLEOTIDE SEQUENCE [LARGE SCALE GENOMIC DNA]</scope>
    <source>
        <strain evidence="3 4">D2M19</strain>
    </source>
</reference>
<gene>
    <name evidence="3" type="ORF">KO508_06185</name>
</gene>
<dbReference type="PROSITE" id="PS51354">
    <property type="entry name" value="GLUTAREDOXIN_2"/>
    <property type="match status" value="1"/>
</dbReference>
<keyword evidence="4" id="KW-1185">Reference proteome</keyword>
<evidence type="ECO:0000259" key="2">
    <source>
        <dbReference type="Pfam" id="PF13511"/>
    </source>
</evidence>
<dbReference type="InterPro" id="IPR025392">
    <property type="entry name" value="DUF4124"/>
</dbReference>
<accession>A0ABS6A5Y9</accession>
<feature type="domain" description="Glutaredoxin" evidence="1">
    <location>
        <begin position="81"/>
        <end position="137"/>
    </location>
</feature>